<dbReference type="EMBL" id="KL402905">
    <property type="protein sequence ID" value="KEH16450.1"/>
    <property type="molecule type" value="Genomic_DNA"/>
</dbReference>
<protein>
    <submittedName>
        <fullName evidence="2">Transmembrane protein, putative</fullName>
    </submittedName>
</protein>
<keyword evidence="1 2" id="KW-0812">Transmembrane</keyword>
<dbReference type="AlphaFoldDB" id="A0A072TSD2"/>
<accession>A0A072TSD2</accession>
<dbReference type="HOGENOM" id="CLU_2376082_0_0_1"/>
<dbReference type="Proteomes" id="UP000002051">
    <property type="component" value="Unassembled WGS sequence"/>
</dbReference>
<evidence type="ECO:0000313" key="3">
    <source>
        <dbReference type="EnsemblPlants" id="KEH16450"/>
    </source>
</evidence>
<proteinExistence type="predicted"/>
<reference evidence="2 4" key="1">
    <citation type="journal article" date="2011" name="Nature">
        <title>The Medicago genome provides insight into the evolution of rhizobial symbioses.</title>
        <authorList>
            <person name="Young N.D."/>
            <person name="Debelle F."/>
            <person name="Oldroyd G.E."/>
            <person name="Geurts R."/>
            <person name="Cannon S.B."/>
            <person name="Udvardi M.K."/>
            <person name="Benedito V.A."/>
            <person name="Mayer K.F."/>
            <person name="Gouzy J."/>
            <person name="Schoof H."/>
            <person name="Van de Peer Y."/>
            <person name="Proost S."/>
            <person name="Cook D.R."/>
            <person name="Meyers B.C."/>
            <person name="Spannagl M."/>
            <person name="Cheung F."/>
            <person name="De Mita S."/>
            <person name="Krishnakumar V."/>
            <person name="Gundlach H."/>
            <person name="Zhou S."/>
            <person name="Mudge J."/>
            <person name="Bharti A.K."/>
            <person name="Murray J.D."/>
            <person name="Naoumkina M.A."/>
            <person name="Rosen B."/>
            <person name="Silverstein K.A."/>
            <person name="Tang H."/>
            <person name="Rombauts S."/>
            <person name="Zhao P.X."/>
            <person name="Zhou P."/>
            <person name="Barbe V."/>
            <person name="Bardou P."/>
            <person name="Bechner M."/>
            <person name="Bellec A."/>
            <person name="Berger A."/>
            <person name="Berges H."/>
            <person name="Bidwell S."/>
            <person name="Bisseling T."/>
            <person name="Choisne N."/>
            <person name="Couloux A."/>
            <person name="Denny R."/>
            <person name="Deshpande S."/>
            <person name="Dai X."/>
            <person name="Doyle J.J."/>
            <person name="Dudez A.M."/>
            <person name="Farmer A.D."/>
            <person name="Fouteau S."/>
            <person name="Franken C."/>
            <person name="Gibelin C."/>
            <person name="Gish J."/>
            <person name="Goldstein S."/>
            <person name="Gonzalez A.J."/>
            <person name="Green P.J."/>
            <person name="Hallab A."/>
            <person name="Hartog M."/>
            <person name="Hua A."/>
            <person name="Humphray S.J."/>
            <person name="Jeong D.H."/>
            <person name="Jing Y."/>
            <person name="Jocker A."/>
            <person name="Kenton S.M."/>
            <person name="Kim D.J."/>
            <person name="Klee K."/>
            <person name="Lai H."/>
            <person name="Lang C."/>
            <person name="Lin S."/>
            <person name="Macmil S.L."/>
            <person name="Magdelenat G."/>
            <person name="Matthews L."/>
            <person name="McCorrison J."/>
            <person name="Monaghan E.L."/>
            <person name="Mun J.H."/>
            <person name="Najar F.Z."/>
            <person name="Nicholson C."/>
            <person name="Noirot C."/>
            <person name="O'Bleness M."/>
            <person name="Paule C.R."/>
            <person name="Poulain J."/>
            <person name="Prion F."/>
            <person name="Qin B."/>
            <person name="Qu C."/>
            <person name="Retzel E.F."/>
            <person name="Riddle C."/>
            <person name="Sallet E."/>
            <person name="Samain S."/>
            <person name="Samson N."/>
            <person name="Sanders I."/>
            <person name="Saurat O."/>
            <person name="Scarpelli C."/>
            <person name="Schiex T."/>
            <person name="Segurens B."/>
            <person name="Severin A.J."/>
            <person name="Sherrier D.J."/>
            <person name="Shi R."/>
            <person name="Sims S."/>
            <person name="Singer S.R."/>
            <person name="Sinharoy S."/>
            <person name="Sterck L."/>
            <person name="Viollet A."/>
            <person name="Wang B.B."/>
            <person name="Wang K."/>
            <person name="Wang M."/>
            <person name="Wang X."/>
            <person name="Warfsmann J."/>
            <person name="Weissenbach J."/>
            <person name="White D.D."/>
            <person name="White J.D."/>
            <person name="Wiley G.B."/>
            <person name="Wincker P."/>
            <person name="Xing Y."/>
            <person name="Yang L."/>
            <person name="Yao Z."/>
            <person name="Ying F."/>
            <person name="Zhai J."/>
            <person name="Zhou L."/>
            <person name="Zuber A."/>
            <person name="Denarie J."/>
            <person name="Dixon R.A."/>
            <person name="May G.D."/>
            <person name="Schwartz D.C."/>
            <person name="Rogers J."/>
            <person name="Quetier F."/>
            <person name="Town C.D."/>
            <person name="Roe B.A."/>
        </authorList>
    </citation>
    <scope>NUCLEOTIDE SEQUENCE [LARGE SCALE GENOMIC DNA]</scope>
    <source>
        <strain evidence="2">A17</strain>
        <strain evidence="3 4">cv. Jemalong A17</strain>
    </source>
</reference>
<reference evidence="2 4" key="2">
    <citation type="journal article" date="2014" name="BMC Genomics">
        <title>An improved genome release (version Mt4.0) for the model legume Medicago truncatula.</title>
        <authorList>
            <person name="Tang H."/>
            <person name="Krishnakumar V."/>
            <person name="Bidwell S."/>
            <person name="Rosen B."/>
            <person name="Chan A."/>
            <person name="Zhou S."/>
            <person name="Gentzbittel L."/>
            <person name="Childs K.L."/>
            <person name="Yandell M."/>
            <person name="Gundlach H."/>
            <person name="Mayer K.F."/>
            <person name="Schwartz D.C."/>
            <person name="Town C.D."/>
        </authorList>
    </citation>
    <scope>GENOME REANNOTATION</scope>
    <source>
        <strain evidence="2">A17</strain>
        <strain evidence="3 4">cv. Jemalong A17</strain>
    </source>
</reference>
<gene>
    <name evidence="2" type="ORF">MTR_0180s0080</name>
</gene>
<dbReference type="EnsemblPlants" id="KEH16450">
    <property type="protein sequence ID" value="KEH16450"/>
    <property type="gene ID" value="MTR_0180s0080"/>
</dbReference>
<evidence type="ECO:0000313" key="2">
    <source>
        <dbReference type="EMBL" id="KEH16450.1"/>
    </source>
</evidence>
<feature type="transmembrane region" description="Helical" evidence="1">
    <location>
        <begin position="46"/>
        <end position="68"/>
    </location>
</feature>
<reference evidence="3" key="3">
    <citation type="submission" date="2015-06" db="UniProtKB">
        <authorList>
            <consortium name="EnsemblPlants"/>
        </authorList>
    </citation>
    <scope>IDENTIFICATION</scope>
    <source>
        <strain evidence="3">cv. Jemalong A17</strain>
    </source>
</reference>
<evidence type="ECO:0000256" key="1">
    <source>
        <dbReference type="SAM" id="Phobius"/>
    </source>
</evidence>
<keyword evidence="1" id="KW-1133">Transmembrane helix</keyword>
<sequence length="95" mass="10576">MSSKINNNCWTSTIRFWSQIKKPVVFPVSVHLVLCFEAGNCMCSRAGVIATLAFTDLCVCCFAVCLLFEFRVAKDGNKNESMCLSMSVLPIGEWI</sequence>
<organism evidence="2 4">
    <name type="scientific">Medicago truncatula</name>
    <name type="common">Barrel medic</name>
    <name type="synonym">Medicago tribuloides</name>
    <dbReference type="NCBI Taxonomy" id="3880"/>
    <lineage>
        <taxon>Eukaryota</taxon>
        <taxon>Viridiplantae</taxon>
        <taxon>Streptophyta</taxon>
        <taxon>Embryophyta</taxon>
        <taxon>Tracheophyta</taxon>
        <taxon>Spermatophyta</taxon>
        <taxon>Magnoliopsida</taxon>
        <taxon>eudicotyledons</taxon>
        <taxon>Gunneridae</taxon>
        <taxon>Pentapetalae</taxon>
        <taxon>rosids</taxon>
        <taxon>fabids</taxon>
        <taxon>Fabales</taxon>
        <taxon>Fabaceae</taxon>
        <taxon>Papilionoideae</taxon>
        <taxon>50 kb inversion clade</taxon>
        <taxon>NPAAA clade</taxon>
        <taxon>Hologalegina</taxon>
        <taxon>IRL clade</taxon>
        <taxon>Trifolieae</taxon>
        <taxon>Medicago</taxon>
    </lineage>
</organism>
<keyword evidence="4" id="KW-1185">Reference proteome</keyword>
<name>A0A072TSD2_MEDTR</name>
<keyword evidence="1" id="KW-0472">Membrane</keyword>
<evidence type="ECO:0000313" key="4">
    <source>
        <dbReference type="Proteomes" id="UP000002051"/>
    </source>
</evidence>